<proteinExistence type="predicted"/>
<dbReference type="PANTHER" id="PTHR31744">
    <property type="entry name" value="PROTEIN CUP-SHAPED COTYLEDON 2-RELATED"/>
    <property type="match status" value="1"/>
</dbReference>
<dbReference type="GO" id="GO:0005634">
    <property type="term" value="C:nucleus"/>
    <property type="evidence" value="ECO:0007669"/>
    <property type="project" value="UniProtKB-SubCell"/>
</dbReference>
<evidence type="ECO:0000256" key="7">
    <source>
        <dbReference type="ARBA" id="ARBA00023136"/>
    </source>
</evidence>
<evidence type="ECO:0000256" key="2">
    <source>
        <dbReference type="ARBA" id="ARBA00004167"/>
    </source>
</evidence>
<evidence type="ECO:0000256" key="1">
    <source>
        <dbReference type="ARBA" id="ARBA00004123"/>
    </source>
</evidence>
<dbReference type="Proteomes" id="UP000325577">
    <property type="component" value="Linkage Group LG15"/>
</dbReference>
<evidence type="ECO:0000256" key="6">
    <source>
        <dbReference type="ARBA" id="ARBA00023125"/>
    </source>
</evidence>
<dbReference type="SUPFAM" id="SSF101941">
    <property type="entry name" value="NAC domain"/>
    <property type="match status" value="1"/>
</dbReference>
<keyword evidence="3 11" id="KW-0812">Transmembrane</keyword>
<dbReference type="GO" id="GO:0000976">
    <property type="term" value="F:transcription cis-regulatory region binding"/>
    <property type="evidence" value="ECO:0007669"/>
    <property type="project" value="UniProtKB-ARBA"/>
</dbReference>
<keyword evidence="4 11" id="KW-1133">Transmembrane helix</keyword>
<dbReference type="FunFam" id="2.170.150.80:FF:000002">
    <property type="entry name" value="Nac domain-containing protein 86"/>
    <property type="match status" value="1"/>
</dbReference>
<dbReference type="PROSITE" id="PS51005">
    <property type="entry name" value="NAC"/>
    <property type="match status" value="1"/>
</dbReference>
<dbReference type="Pfam" id="PF02365">
    <property type="entry name" value="NAM"/>
    <property type="match status" value="1"/>
</dbReference>
<dbReference type="PANTHER" id="PTHR31744:SF216">
    <property type="entry name" value="NAC TRANSCRIPTION FACTOR"/>
    <property type="match status" value="1"/>
</dbReference>
<feature type="domain" description="NAC" evidence="12">
    <location>
        <begin position="16"/>
        <end position="166"/>
    </location>
</feature>
<dbReference type="EMBL" id="CM018038">
    <property type="protein sequence ID" value="KAA8537983.1"/>
    <property type="molecule type" value="Genomic_DNA"/>
</dbReference>
<dbReference type="AlphaFoldDB" id="A0A5J5B467"/>
<accession>A0A5J5B467</accession>
<dbReference type="InterPro" id="IPR036093">
    <property type="entry name" value="NAC_dom_sf"/>
</dbReference>
<evidence type="ECO:0000313" key="13">
    <source>
        <dbReference type="EMBL" id="KAA8537983.1"/>
    </source>
</evidence>
<keyword evidence="8" id="KW-0010">Activator</keyword>
<dbReference type="Gene3D" id="2.170.150.80">
    <property type="entry name" value="NAC domain"/>
    <property type="match status" value="1"/>
</dbReference>
<keyword evidence="7 11" id="KW-0472">Membrane</keyword>
<evidence type="ECO:0000256" key="8">
    <source>
        <dbReference type="ARBA" id="ARBA00023159"/>
    </source>
</evidence>
<evidence type="ECO:0000256" key="11">
    <source>
        <dbReference type="SAM" id="Phobius"/>
    </source>
</evidence>
<sequence length="603" mass="67835">MQLLDSSACLGNDDFWPPGFRFHPTDEELILYYLKRKICRRRLKPDIVGDIDVYKWEPEELPGQSKLKTGDRQWFFFSPRDRKYPNGSRSSRATRLGYWKATGKDRTITYNSRSVGMKKTLVFYKGRAPTGERTDWVMHEYTLVEEELKRCQAVQDYYALYKVFKKSGPGPKNGEQYGAPFKEEDWEDGEHPNVNDHAFLENSVEQVNVVASVDVIIASGQVQSPSNVLEEFMNLIAEEPVFVQPPAVDFAHALHQAVGENETQSTIVDPSLREGNLPERSKVLHPTNQQHDVQASFDLTQSATSKLQVYEAPEVTSALNIYEQEPLVAEDFLEDFLEMDDLSGPEPIVQNIENPVERLQFDNIEGLSEFDLYHDAAMFLHDIVPVDLSPVYPCLNNLHNEMVNPISHSYANNLENEMANHVSHSHSNNLENDMVNPLDCELQSCSNDANGIMSNPVWMQGQQSTIFTQAESNQGTIPQSASGVVSAGNFANLPTGGNQNQSGNQNENVGVSWFSTAVWDFLESIPTTPASASESALVNRAFERMSSFGRVRVNAVPIATVRRSSKYNRGFLCFSILVVLCAILWVLIGTSVKVLGRRFFLNM</sequence>
<gene>
    <name evidence="13" type="ORF">F0562_027437</name>
</gene>
<dbReference type="OrthoDB" id="1929298at2759"/>
<evidence type="ECO:0000256" key="4">
    <source>
        <dbReference type="ARBA" id="ARBA00022989"/>
    </source>
</evidence>
<keyword evidence="14" id="KW-1185">Reference proteome</keyword>
<name>A0A5J5B467_9ASTE</name>
<evidence type="ECO:0000256" key="9">
    <source>
        <dbReference type="ARBA" id="ARBA00023163"/>
    </source>
</evidence>
<feature type="transmembrane region" description="Helical" evidence="11">
    <location>
        <begin position="567"/>
        <end position="588"/>
    </location>
</feature>
<evidence type="ECO:0000256" key="5">
    <source>
        <dbReference type="ARBA" id="ARBA00023015"/>
    </source>
</evidence>
<evidence type="ECO:0000259" key="12">
    <source>
        <dbReference type="PROSITE" id="PS51005"/>
    </source>
</evidence>
<keyword evidence="6" id="KW-0238">DNA-binding</keyword>
<evidence type="ECO:0000256" key="10">
    <source>
        <dbReference type="ARBA" id="ARBA00023242"/>
    </source>
</evidence>
<reference evidence="13 14" key="1">
    <citation type="submission" date="2019-09" db="EMBL/GenBank/DDBJ databases">
        <title>A chromosome-level genome assembly of the Chinese tupelo Nyssa sinensis.</title>
        <authorList>
            <person name="Yang X."/>
            <person name="Kang M."/>
            <person name="Yang Y."/>
            <person name="Xiong H."/>
            <person name="Wang M."/>
            <person name="Zhang Z."/>
            <person name="Wang Z."/>
            <person name="Wu H."/>
            <person name="Ma T."/>
            <person name="Liu J."/>
            <person name="Xi Z."/>
        </authorList>
    </citation>
    <scope>NUCLEOTIDE SEQUENCE [LARGE SCALE GENOMIC DNA]</scope>
    <source>
        <strain evidence="13">J267</strain>
        <tissue evidence="13">Leaf</tissue>
    </source>
</reference>
<keyword evidence="5" id="KW-0805">Transcription regulation</keyword>
<protein>
    <recommendedName>
        <fullName evidence="12">NAC domain-containing protein</fullName>
    </recommendedName>
</protein>
<evidence type="ECO:0000313" key="14">
    <source>
        <dbReference type="Proteomes" id="UP000325577"/>
    </source>
</evidence>
<dbReference type="GO" id="GO:0006355">
    <property type="term" value="P:regulation of DNA-templated transcription"/>
    <property type="evidence" value="ECO:0007669"/>
    <property type="project" value="InterPro"/>
</dbReference>
<comment type="subcellular location">
    <subcellularLocation>
        <location evidence="2">Membrane</location>
        <topology evidence="2">Single-pass membrane protein</topology>
    </subcellularLocation>
    <subcellularLocation>
        <location evidence="1">Nucleus</location>
    </subcellularLocation>
</comment>
<keyword evidence="9" id="KW-0804">Transcription</keyword>
<keyword evidence="10" id="KW-0539">Nucleus</keyword>
<dbReference type="GO" id="GO:0016020">
    <property type="term" value="C:membrane"/>
    <property type="evidence" value="ECO:0007669"/>
    <property type="project" value="UniProtKB-SubCell"/>
</dbReference>
<dbReference type="InterPro" id="IPR003441">
    <property type="entry name" value="NAC-dom"/>
</dbReference>
<evidence type="ECO:0000256" key="3">
    <source>
        <dbReference type="ARBA" id="ARBA00022692"/>
    </source>
</evidence>
<organism evidence="13 14">
    <name type="scientific">Nyssa sinensis</name>
    <dbReference type="NCBI Taxonomy" id="561372"/>
    <lineage>
        <taxon>Eukaryota</taxon>
        <taxon>Viridiplantae</taxon>
        <taxon>Streptophyta</taxon>
        <taxon>Embryophyta</taxon>
        <taxon>Tracheophyta</taxon>
        <taxon>Spermatophyta</taxon>
        <taxon>Magnoliopsida</taxon>
        <taxon>eudicotyledons</taxon>
        <taxon>Gunneridae</taxon>
        <taxon>Pentapetalae</taxon>
        <taxon>asterids</taxon>
        <taxon>Cornales</taxon>
        <taxon>Nyssaceae</taxon>
        <taxon>Nyssa</taxon>
    </lineage>
</organism>